<keyword evidence="1" id="KW-0472">Membrane</keyword>
<evidence type="ECO:0000256" key="1">
    <source>
        <dbReference type="SAM" id="Phobius"/>
    </source>
</evidence>
<sequence length="173" mass="18541">MEANLYASPTADLQDDSNAGEFEQIRNTYLKHEASVQSVGSLYTLGALFLGFAAIASFFSGETEVLIGGVLLALAALYGWLGMSVRKLKRGSKIAVGILSGIGLLGFPIGTIINAYILYLVFSEKGKIVFSDEYRDAIAATPHIKHKTSTILKVFLGLLLLVLAFAVASTFMN</sequence>
<keyword evidence="1" id="KW-0812">Transmembrane</keyword>
<dbReference type="RefSeq" id="WP_274151664.1">
    <property type="nucleotide sequence ID" value="NZ_CP117811.1"/>
</dbReference>
<protein>
    <recommendedName>
        <fullName evidence="4">DUF4190 domain-containing protein</fullName>
    </recommendedName>
</protein>
<name>A0ABY7VT05_9BACT</name>
<dbReference type="Proteomes" id="UP001214250">
    <property type="component" value="Chromosome 1"/>
</dbReference>
<dbReference type="EMBL" id="CP117811">
    <property type="protein sequence ID" value="WDE97341.1"/>
    <property type="molecule type" value="Genomic_DNA"/>
</dbReference>
<keyword evidence="3" id="KW-1185">Reference proteome</keyword>
<accession>A0ABY7VT05</accession>
<evidence type="ECO:0000313" key="2">
    <source>
        <dbReference type="EMBL" id="WDE97341.1"/>
    </source>
</evidence>
<keyword evidence="1" id="KW-1133">Transmembrane helix</keyword>
<evidence type="ECO:0008006" key="4">
    <source>
        <dbReference type="Google" id="ProtNLM"/>
    </source>
</evidence>
<feature type="transmembrane region" description="Helical" evidence="1">
    <location>
        <begin position="65"/>
        <end position="83"/>
    </location>
</feature>
<gene>
    <name evidence="2" type="ORF">PQO03_05170</name>
</gene>
<feature type="transmembrane region" description="Helical" evidence="1">
    <location>
        <begin position="95"/>
        <end position="122"/>
    </location>
</feature>
<feature type="transmembrane region" description="Helical" evidence="1">
    <location>
        <begin position="40"/>
        <end position="59"/>
    </location>
</feature>
<feature type="transmembrane region" description="Helical" evidence="1">
    <location>
        <begin position="151"/>
        <end position="172"/>
    </location>
</feature>
<proteinExistence type="predicted"/>
<evidence type="ECO:0000313" key="3">
    <source>
        <dbReference type="Proteomes" id="UP001214250"/>
    </source>
</evidence>
<organism evidence="2 3">
    <name type="scientific">Lentisphaera profundi</name>
    <dbReference type="NCBI Taxonomy" id="1658616"/>
    <lineage>
        <taxon>Bacteria</taxon>
        <taxon>Pseudomonadati</taxon>
        <taxon>Lentisphaerota</taxon>
        <taxon>Lentisphaeria</taxon>
        <taxon>Lentisphaerales</taxon>
        <taxon>Lentisphaeraceae</taxon>
        <taxon>Lentisphaera</taxon>
    </lineage>
</organism>
<reference evidence="2 3" key="1">
    <citation type="submission" date="2023-02" db="EMBL/GenBank/DDBJ databases">
        <title>Genome sequence of Lentisphaera profundi SAORIC-696.</title>
        <authorList>
            <person name="Kim e."/>
            <person name="Cho J.-C."/>
            <person name="Choi A."/>
            <person name="Kang I."/>
        </authorList>
    </citation>
    <scope>NUCLEOTIDE SEQUENCE [LARGE SCALE GENOMIC DNA]</scope>
    <source>
        <strain evidence="2 3">SAORIC-696</strain>
    </source>
</reference>